<evidence type="ECO:0000256" key="3">
    <source>
        <dbReference type="ARBA" id="ARBA00010281"/>
    </source>
</evidence>
<dbReference type="Pfam" id="PF00534">
    <property type="entry name" value="Glycos_transf_1"/>
    <property type="match status" value="1"/>
</dbReference>
<keyword evidence="4 7" id="KW-0328">Glycosyltransferase</keyword>
<dbReference type="UniPathway" id="UPA00164"/>
<evidence type="ECO:0000256" key="5">
    <source>
        <dbReference type="ARBA" id="ARBA00022679"/>
    </source>
</evidence>
<dbReference type="NCBIfam" id="TIGR02095">
    <property type="entry name" value="glgA"/>
    <property type="match status" value="1"/>
</dbReference>
<dbReference type="EC" id="2.4.1.21" evidence="7"/>
<dbReference type="GO" id="GO:0005978">
    <property type="term" value="P:glycogen biosynthetic process"/>
    <property type="evidence" value="ECO:0007669"/>
    <property type="project" value="UniProtKB-UniRule"/>
</dbReference>
<evidence type="ECO:0000256" key="1">
    <source>
        <dbReference type="ARBA" id="ARBA00001478"/>
    </source>
</evidence>
<dbReference type="PANTHER" id="PTHR45825:SF11">
    <property type="entry name" value="ALPHA AMYLASE DOMAIN-CONTAINING PROTEIN"/>
    <property type="match status" value="1"/>
</dbReference>
<comment type="function">
    <text evidence="2 7">Synthesizes alpha-1,4-glucan chains using ADP-glucose.</text>
</comment>
<evidence type="ECO:0000259" key="8">
    <source>
        <dbReference type="Pfam" id="PF00534"/>
    </source>
</evidence>
<evidence type="ECO:0000256" key="4">
    <source>
        <dbReference type="ARBA" id="ARBA00022676"/>
    </source>
</evidence>
<dbReference type="InterPro" id="IPR013534">
    <property type="entry name" value="Starch_synth_cat_dom"/>
</dbReference>
<evidence type="ECO:0000256" key="6">
    <source>
        <dbReference type="ARBA" id="ARBA00023056"/>
    </source>
</evidence>
<dbReference type="Gene3D" id="3.40.50.2000">
    <property type="entry name" value="Glycogen Phosphorylase B"/>
    <property type="match status" value="2"/>
</dbReference>
<dbReference type="Proteomes" id="UP000199481">
    <property type="component" value="Unassembled WGS sequence"/>
</dbReference>
<keyword evidence="6 7" id="KW-0320">Glycogen biosynthesis</keyword>
<dbReference type="GO" id="GO:0009011">
    <property type="term" value="F:alpha-1,4-glucan glucosyltransferase (ADP-glucose donor) activity"/>
    <property type="evidence" value="ECO:0007669"/>
    <property type="project" value="UniProtKB-UniRule"/>
</dbReference>
<sequence>MKVLFAAAECAPFFKTGGLGDVAGALPKELKKQGIDVRVVLPLYSTMPQRYKNQLVDVAQFEVKVGWRSQYCGIKKLKKDNIHYYFIDNLYYFNRSSIYGFDDDGERFAFFAQAICEMLEKIDFIPDILHVNDWHTSIIPVLLKDKYQWITSYQSIKTILTIHNLQFQGVFDQLVLSDLYGIGYNAFHEHGLKYYDDINCLKGGIFYADQVTTVSPTYAQEIQTPQFGENLDGVLRFNSYKLKGILNGIDYEVFNPETDNVIPAHFSTKNLKGKAVNKTTLQERVGLPVNEKTALMSMVSRLTTQKGCNLLRDKIDELMHRNIQVLILGTGEKEYEDSFNYFTWKYPEKFKMIVDFDVALAQHIYAGSDLFIMPSAFEPCGLSQLNSLRYGTLPIVHETGGLKDTVQPYNPYTGKGTGFSFNDFRSSVMVETIDRALTVYYDEPKNWASLVKQAMSKDFSWEKSTNEYIQVYTAMLRT</sequence>
<evidence type="ECO:0000256" key="7">
    <source>
        <dbReference type="HAMAP-Rule" id="MF_00484"/>
    </source>
</evidence>
<name>A0A1H0YR32_9LACT</name>
<evidence type="ECO:0000256" key="2">
    <source>
        <dbReference type="ARBA" id="ARBA00002764"/>
    </source>
</evidence>
<comment type="similarity">
    <text evidence="3 7">Belongs to the glycosyltransferase 1 family. Bacterial/plant glycogen synthase subfamily.</text>
</comment>
<comment type="pathway">
    <text evidence="7">Glycan biosynthesis; glycogen biosynthesis.</text>
</comment>
<feature type="domain" description="Glycosyl transferase family 1" evidence="8">
    <location>
        <begin position="284"/>
        <end position="442"/>
    </location>
</feature>
<feature type="binding site" evidence="7">
    <location>
        <position position="15"/>
    </location>
    <ligand>
        <name>ADP-alpha-D-glucose</name>
        <dbReference type="ChEBI" id="CHEBI:57498"/>
    </ligand>
</feature>
<evidence type="ECO:0000313" key="10">
    <source>
        <dbReference type="EMBL" id="SDQ17635.1"/>
    </source>
</evidence>
<dbReference type="OrthoDB" id="9808590at2"/>
<dbReference type="GO" id="GO:0004373">
    <property type="term" value="F:alpha-1,4-glucan glucosyltransferase (UDP-glucose donor) activity"/>
    <property type="evidence" value="ECO:0007669"/>
    <property type="project" value="InterPro"/>
</dbReference>
<dbReference type="CDD" id="cd03791">
    <property type="entry name" value="GT5_Glycogen_synthase_DULL1-like"/>
    <property type="match status" value="1"/>
</dbReference>
<keyword evidence="5 7" id="KW-0808">Transferase</keyword>
<reference evidence="11" key="1">
    <citation type="submission" date="2016-10" db="EMBL/GenBank/DDBJ databases">
        <authorList>
            <person name="Varghese N."/>
            <person name="Submissions S."/>
        </authorList>
    </citation>
    <scope>NUCLEOTIDE SEQUENCE [LARGE SCALE GENOMIC DNA]</scope>
    <source>
        <strain evidence="11">MPL-11</strain>
    </source>
</reference>
<feature type="domain" description="Starch synthase catalytic" evidence="9">
    <location>
        <begin position="2"/>
        <end position="236"/>
    </location>
</feature>
<dbReference type="PANTHER" id="PTHR45825">
    <property type="entry name" value="GRANULE-BOUND STARCH SYNTHASE 1, CHLOROPLASTIC/AMYLOPLASTIC"/>
    <property type="match status" value="1"/>
</dbReference>
<accession>A0A1H0YR32</accession>
<dbReference type="NCBIfam" id="NF001898">
    <property type="entry name" value="PRK00654.1-1"/>
    <property type="match status" value="1"/>
</dbReference>
<dbReference type="EMBL" id="FNJW01000008">
    <property type="protein sequence ID" value="SDQ17635.1"/>
    <property type="molecule type" value="Genomic_DNA"/>
</dbReference>
<dbReference type="HAMAP" id="MF_00484">
    <property type="entry name" value="Glycogen_synth"/>
    <property type="match status" value="1"/>
</dbReference>
<dbReference type="InterPro" id="IPR001296">
    <property type="entry name" value="Glyco_trans_1"/>
</dbReference>
<dbReference type="InterPro" id="IPR011835">
    <property type="entry name" value="GS/SS"/>
</dbReference>
<keyword evidence="11" id="KW-1185">Reference proteome</keyword>
<organism evidence="10 11">
    <name type="scientific">Carnobacterium viridans</name>
    <dbReference type="NCBI Taxonomy" id="174587"/>
    <lineage>
        <taxon>Bacteria</taxon>
        <taxon>Bacillati</taxon>
        <taxon>Bacillota</taxon>
        <taxon>Bacilli</taxon>
        <taxon>Lactobacillales</taxon>
        <taxon>Carnobacteriaceae</taxon>
        <taxon>Carnobacterium</taxon>
    </lineage>
</organism>
<gene>
    <name evidence="7" type="primary">glgA</name>
    <name evidence="10" type="ORF">SAMN04487752_1106</name>
</gene>
<comment type="catalytic activity">
    <reaction evidence="1 7">
        <text>[(1-&gt;4)-alpha-D-glucosyl](n) + ADP-alpha-D-glucose = [(1-&gt;4)-alpha-D-glucosyl](n+1) + ADP + H(+)</text>
        <dbReference type="Rhea" id="RHEA:18189"/>
        <dbReference type="Rhea" id="RHEA-COMP:9584"/>
        <dbReference type="Rhea" id="RHEA-COMP:9587"/>
        <dbReference type="ChEBI" id="CHEBI:15378"/>
        <dbReference type="ChEBI" id="CHEBI:15444"/>
        <dbReference type="ChEBI" id="CHEBI:57498"/>
        <dbReference type="ChEBI" id="CHEBI:456216"/>
        <dbReference type="EC" id="2.4.1.21"/>
    </reaction>
</comment>
<dbReference type="AlphaFoldDB" id="A0A1H0YR32"/>
<dbReference type="NCBIfam" id="NF001899">
    <property type="entry name" value="PRK00654.1-2"/>
    <property type="match status" value="1"/>
</dbReference>
<protein>
    <recommendedName>
        <fullName evidence="7">Glycogen synthase</fullName>
        <ecNumber evidence="7">2.4.1.21</ecNumber>
    </recommendedName>
    <alternativeName>
        <fullName evidence="7">Starch [bacterial glycogen] synthase</fullName>
    </alternativeName>
</protein>
<evidence type="ECO:0000313" key="11">
    <source>
        <dbReference type="Proteomes" id="UP000199481"/>
    </source>
</evidence>
<dbReference type="Pfam" id="PF08323">
    <property type="entry name" value="Glyco_transf_5"/>
    <property type="match status" value="1"/>
</dbReference>
<proteinExistence type="inferred from homology"/>
<evidence type="ECO:0000259" key="9">
    <source>
        <dbReference type="Pfam" id="PF08323"/>
    </source>
</evidence>
<dbReference type="SUPFAM" id="SSF53756">
    <property type="entry name" value="UDP-Glycosyltransferase/glycogen phosphorylase"/>
    <property type="match status" value="1"/>
</dbReference>
<dbReference type="RefSeq" id="WP_089975952.1">
    <property type="nucleotide sequence ID" value="NZ_FNJW01000008.1"/>
</dbReference>